<dbReference type="Proteomes" id="UP001081071">
    <property type="component" value="Unassembled WGS sequence"/>
</dbReference>
<comment type="caution">
    <text evidence="8">The sequence shown here is derived from an EMBL/GenBank/DDBJ whole genome shotgun (WGS) entry which is preliminary data.</text>
</comment>
<evidence type="ECO:0000313" key="9">
    <source>
        <dbReference type="Proteomes" id="UP001081071"/>
    </source>
</evidence>
<feature type="compositionally biased region" description="Polar residues" evidence="6">
    <location>
        <begin position="41"/>
        <end position="51"/>
    </location>
</feature>
<name>A0ABT4M9N0_9NOCA</name>
<reference evidence="8" key="1">
    <citation type="submission" date="2022-12" db="EMBL/GenBank/DDBJ databases">
        <authorList>
            <person name="Krivoruchko A.V."/>
            <person name="Elkin A."/>
        </authorList>
    </citation>
    <scope>NUCLEOTIDE SEQUENCE</scope>
    <source>
        <strain evidence="8">IEGM 1391</strain>
    </source>
</reference>
<keyword evidence="3" id="KW-0472">Membrane</keyword>
<evidence type="ECO:0000256" key="7">
    <source>
        <dbReference type="SAM" id="SignalP"/>
    </source>
</evidence>
<evidence type="ECO:0000256" key="2">
    <source>
        <dbReference type="ARBA" id="ARBA00022729"/>
    </source>
</evidence>
<dbReference type="Pfam" id="PF14041">
    <property type="entry name" value="Lipoprotein_21"/>
    <property type="match status" value="1"/>
</dbReference>
<organism evidence="8 9">
    <name type="scientific">Rhodococcus ruber</name>
    <dbReference type="NCBI Taxonomy" id="1830"/>
    <lineage>
        <taxon>Bacteria</taxon>
        <taxon>Bacillati</taxon>
        <taxon>Actinomycetota</taxon>
        <taxon>Actinomycetes</taxon>
        <taxon>Mycobacteriales</taxon>
        <taxon>Nocardiaceae</taxon>
        <taxon>Rhodococcus</taxon>
    </lineage>
</organism>
<accession>A0ABT4M9N0</accession>
<keyword evidence="9" id="KW-1185">Reference proteome</keyword>
<evidence type="ECO:0000256" key="5">
    <source>
        <dbReference type="ARBA" id="ARBA00023288"/>
    </source>
</evidence>
<feature type="region of interest" description="Disordered" evidence="6">
    <location>
        <begin position="35"/>
        <end position="83"/>
    </location>
</feature>
<evidence type="ECO:0000256" key="3">
    <source>
        <dbReference type="ARBA" id="ARBA00023136"/>
    </source>
</evidence>
<keyword evidence="4" id="KW-0564">Palmitate</keyword>
<feature type="signal peptide" evidence="7">
    <location>
        <begin position="1"/>
        <end position="18"/>
    </location>
</feature>
<proteinExistence type="predicted"/>
<keyword evidence="5 8" id="KW-0449">Lipoprotein</keyword>
<dbReference type="PROSITE" id="PS51257">
    <property type="entry name" value="PROKAR_LIPOPROTEIN"/>
    <property type="match status" value="1"/>
</dbReference>
<evidence type="ECO:0000256" key="4">
    <source>
        <dbReference type="ARBA" id="ARBA00023139"/>
    </source>
</evidence>
<dbReference type="RefSeq" id="WP_269602306.1">
    <property type="nucleotide sequence ID" value="NZ_JAPWIJ010000002.1"/>
</dbReference>
<evidence type="ECO:0000256" key="1">
    <source>
        <dbReference type="ARBA" id="ARBA00022475"/>
    </source>
</evidence>
<keyword evidence="1" id="KW-1003">Cell membrane</keyword>
<dbReference type="EMBL" id="JAPWIJ010000002">
    <property type="protein sequence ID" value="MCZ4517661.1"/>
    <property type="molecule type" value="Genomic_DNA"/>
</dbReference>
<protein>
    <submittedName>
        <fullName evidence="8">LppP/LprE family lipoprotein</fullName>
    </submittedName>
</protein>
<dbReference type="InterPro" id="IPR025971">
    <property type="entry name" value="LppP/LprE"/>
</dbReference>
<evidence type="ECO:0000313" key="8">
    <source>
        <dbReference type="EMBL" id="MCZ4517661.1"/>
    </source>
</evidence>
<sequence length="219" mass="22507">MKRLLLVTISAFALVACGNSDDPVAAPAAIAPSTVPSASVQSQATQPQAQAEASRPTVGAGDAEPSGPIDWNTEELPENNSIPDAAAPVTCLDVSSSSVSDAVDSLPLVFADSPWVATRMGDPCASFTWVEALPSGATVSSPTHLLFFHDADYLGTATLEPYGFTSVAAQSADTITVNYRWPLAGDANANPTGGPATIDYQWDGTQVTMIGTLPPEVTG</sequence>
<keyword evidence="2 7" id="KW-0732">Signal</keyword>
<feature type="chain" id="PRO_5046785583" evidence="7">
    <location>
        <begin position="19"/>
        <end position="219"/>
    </location>
</feature>
<gene>
    <name evidence="8" type="ORF">O4220_03970</name>
</gene>
<evidence type="ECO:0000256" key="6">
    <source>
        <dbReference type="SAM" id="MobiDB-lite"/>
    </source>
</evidence>